<feature type="compositionally biased region" description="Low complexity" evidence="1">
    <location>
        <begin position="152"/>
        <end position="163"/>
    </location>
</feature>
<sequence>MPPHRSNQISARFPARKNTQTQQRKKKPSAPAASKPDAKLHKAWLASLPPSWEFDPKYRHPKGTKTTCLTYAKKTFQLTDREISTLPHRQMKNPHYEKYPMKRYSETDLWNLKARKCRALQMEMIVDGHHYPGAPFQSLPAALPSQKTSQVGASSGSGNDSGGNAPRVIHEYHLLVPPQTPDPSKIYWKPGEIAGPVTVQDACRLYCVGAPSCFESSRKLTSYQITPLDIRDLSSVSPWIDLTTVAKRALELHGGFYAHREVVMRRRIEEERRLTAGNKTKSEFEWSPLAPPEEFEEEEDMNEDGDDMDTIMAYRVAVLYPIERTYNEDGTSQWSPRECSPRPIIARHGFAHNCQAWGYF</sequence>
<accession>A0ABR3F8J9</accession>
<evidence type="ECO:0000313" key="2">
    <source>
        <dbReference type="EMBL" id="KAL0571422.1"/>
    </source>
</evidence>
<dbReference type="EMBL" id="JBAHYK010000773">
    <property type="protein sequence ID" value="KAL0571422.1"/>
    <property type="molecule type" value="Genomic_DNA"/>
</dbReference>
<protein>
    <submittedName>
        <fullName evidence="2">Uncharacterized protein</fullName>
    </submittedName>
</protein>
<name>A0ABR3F8J9_9AGAR</name>
<reference evidence="2 3" key="1">
    <citation type="submission" date="2024-02" db="EMBL/GenBank/DDBJ databases">
        <title>A draft genome for the cacao thread blight pathogen Marasmius crinis-equi.</title>
        <authorList>
            <person name="Cohen S.P."/>
            <person name="Baruah I.K."/>
            <person name="Amoako-Attah I."/>
            <person name="Bukari Y."/>
            <person name="Meinhardt L.W."/>
            <person name="Bailey B.A."/>
        </authorList>
    </citation>
    <scope>NUCLEOTIDE SEQUENCE [LARGE SCALE GENOMIC DNA]</scope>
    <source>
        <strain evidence="2 3">GH-76</strain>
    </source>
</reference>
<feature type="region of interest" description="Disordered" evidence="1">
    <location>
        <begin position="279"/>
        <end position="305"/>
    </location>
</feature>
<feature type="compositionally biased region" description="Acidic residues" evidence="1">
    <location>
        <begin position="293"/>
        <end position="305"/>
    </location>
</feature>
<feature type="region of interest" description="Disordered" evidence="1">
    <location>
        <begin position="1"/>
        <end position="39"/>
    </location>
</feature>
<evidence type="ECO:0000313" key="3">
    <source>
        <dbReference type="Proteomes" id="UP001465976"/>
    </source>
</evidence>
<dbReference type="Proteomes" id="UP001465976">
    <property type="component" value="Unassembled WGS sequence"/>
</dbReference>
<feature type="compositionally biased region" description="Polar residues" evidence="1">
    <location>
        <begin position="1"/>
        <end position="10"/>
    </location>
</feature>
<evidence type="ECO:0000256" key="1">
    <source>
        <dbReference type="SAM" id="MobiDB-lite"/>
    </source>
</evidence>
<comment type="caution">
    <text evidence="2">The sequence shown here is derived from an EMBL/GenBank/DDBJ whole genome shotgun (WGS) entry which is preliminary data.</text>
</comment>
<keyword evidence="3" id="KW-1185">Reference proteome</keyword>
<feature type="region of interest" description="Disordered" evidence="1">
    <location>
        <begin position="137"/>
        <end position="163"/>
    </location>
</feature>
<proteinExistence type="predicted"/>
<organism evidence="2 3">
    <name type="scientific">Marasmius crinis-equi</name>
    <dbReference type="NCBI Taxonomy" id="585013"/>
    <lineage>
        <taxon>Eukaryota</taxon>
        <taxon>Fungi</taxon>
        <taxon>Dikarya</taxon>
        <taxon>Basidiomycota</taxon>
        <taxon>Agaricomycotina</taxon>
        <taxon>Agaricomycetes</taxon>
        <taxon>Agaricomycetidae</taxon>
        <taxon>Agaricales</taxon>
        <taxon>Marasmiineae</taxon>
        <taxon>Marasmiaceae</taxon>
        <taxon>Marasmius</taxon>
    </lineage>
</organism>
<gene>
    <name evidence="2" type="ORF">V5O48_010538</name>
</gene>